<evidence type="ECO:0000313" key="2">
    <source>
        <dbReference type="EMBL" id="KAI5317633.1"/>
    </source>
</evidence>
<reference evidence="2 3" key="1">
    <citation type="journal article" date="2022" name="G3 (Bethesda)">
        <title>Whole-genome sequence and methylome profiling of the almond [Prunus dulcis (Mill.) D.A. Webb] cultivar 'Nonpareil'.</title>
        <authorList>
            <person name="D'Amico-Willman K.M."/>
            <person name="Ouma W.Z."/>
            <person name="Meulia T."/>
            <person name="Sideli G.M."/>
            <person name="Gradziel T.M."/>
            <person name="Fresnedo-Ramirez J."/>
        </authorList>
    </citation>
    <scope>NUCLEOTIDE SEQUENCE [LARGE SCALE GENOMIC DNA]</scope>
    <source>
        <strain evidence="2">Clone GOH B32 T37-40</strain>
    </source>
</reference>
<dbReference type="InterPro" id="IPR043502">
    <property type="entry name" value="DNA/RNA_pol_sf"/>
</dbReference>
<dbReference type="Pfam" id="PF00078">
    <property type="entry name" value="RVT_1"/>
    <property type="match status" value="1"/>
</dbReference>
<evidence type="ECO:0000259" key="1">
    <source>
        <dbReference type="Pfam" id="PF00078"/>
    </source>
</evidence>
<accession>A0AAD4YR68</accession>
<dbReference type="InterPro" id="IPR043128">
    <property type="entry name" value="Rev_trsase/Diguanyl_cyclase"/>
</dbReference>
<dbReference type="EMBL" id="JAJFAZ020000007">
    <property type="protein sequence ID" value="KAI5317633.1"/>
    <property type="molecule type" value="Genomic_DNA"/>
</dbReference>
<dbReference type="InterPro" id="IPR000477">
    <property type="entry name" value="RT_dom"/>
</dbReference>
<dbReference type="Proteomes" id="UP001054821">
    <property type="component" value="Chromosome 7"/>
</dbReference>
<evidence type="ECO:0000313" key="3">
    <source>
        <dbReference type="Proteomes" id="UP001054821"/>
    </source>
</evidence>
<protein>
    <recommendedName>
        <fullName evidence="1">Reverse transcriptase domain-containing protein</fullName>
    </recommendedName>
</protein>
<sequence>MLAYPLKSSAISSASPQYKPVRQKRHSYDAEQYEAMHTKVDKLKAIGFIREATYPVWLANSAMVYIHDPADSEHTTFITDKGLTMEVYVDDMLVKSRTAEEHVHNLALMFDILNDYRMRLNPTKCAFGVSSGKFLGFMSSQRGIEANPEKIKAIIDMEKPKTHKDIQSLTGHVAALTRFISKAVANFISELTPSAASEPVNTCTDTEELGRQSAERFDPSVLVWILHVDGLANQKDNGRLRSQRRSTTHQVLQKFKAYKIRQILRTENSHADALARLASAINDRVSRKV</sequence>
<dbReference type="PANTHER" id="PTHR37984">
    <property type="entry name" value="PROTEIN CBG26694"/>
    <property type="match status" value="1"/>
</dbReference>
<organism evidence="2 3">
    <name type="scientific">Prunus dulcis</name>
    <name type="common">Almond</name>
    <name type="synonym">Amygdalus dulcis</name>
    <dbReference type="NCBI Taxonomy" id="3755"/>
    <lineage>
        <taxon>Eukaryota</taxon>
        <taxon>Viridiplantae</taxon>
        <taxon>Streptophyta</taxon>
        <taxon>Embryophyta</taxon>
        <taxon>Tracheophyta</taxon>
        <taxon>Spermatophyta</taxon>
        <taxon>Magnoliopsida</taxon>
        <taxon>eudicotyledons</taxon>
        <taxon>Gunneridae</taxon>
        <taxon>Pentapetalae</taxon>
        <taxon>rosids</taxon>
        <taxon>fabids</taxon>
        <taxon>Rosales</taxon>
        <taxon>Rosaceae</taxon>
        <taxon>Amygdaloideae</taxon>
        <taxon>Amygdaleae</taxon>
        <taxon>Prunus</taxon>
    </lineage>
</organism>
<feature type="domain" description="Reverse transcriptase" evidence="1">
    <location>
        <begin position="66"/>
        <end position="137"/>
    </location>
</feature>
<comment type="caution">
    <text evidence="2">The sequence shown here is derived from an EMBL/GenBank/DDBJ whole genome shotgun (WGS) entry which is preliminary data.</text>
</comment>
<dbReference type="AlphaFoldDB" id="A0AAD4YR68"/>
<dbReference type="PANTHER" id="PTHR37984:SF5">
    <property type="entry name" value="PROTEIN NYNRIN-LIKE"/>
    <property type="match status" value="1"/>
</dbReference>
<dbReference type="Gene3D" id="3.30.70.270">
    <property type="match status" value="2"/>
</dbReference>
<keyword evidence="3" id="KW-1185">Reference proteome</keyword>
<name>A0AAD4YR68_PRUDU</name>
<proteinExistence type="predicted"/>
<dbReference type="SUPFAM" id="SSF56672">
    <property type="entry name" value="DNA/RNA polymerases"/>
    <property type="match status" value="1"/>
</dbReference>
<dbReference type="InterPro" id="IPR050951">
    <property type="entry name" value="Retrovirus_Pol_polyprotein"/>
</dbReference>
<gene>
    <name evidence="2" type="ORF">L3X38_037340</name>
</gene>